<keyword evidence="3" id="KW-0804">Transcription</keyword>
<dbReference type="SUPFAM" id="SSF46785">
    <property type="entry name" value="Winged helix' DNA-binding domain"/>
    <property type="match status" value="1"/>
</dbReference>
<keyword evidence="2" id="KW-0238">DNA-binding</keyword>
<gene>
    <name evidence="5" type="ORF">GCM10010439_23800</name>
</gene>
<dbReference type="InterPro" id="IPR002577">
    <property type="entry name" value="HTH_HxlR"/>
</dbReference>
<keyword evidence="1" id="KW-0805">Transcription regulation</keyword>
<evidence type="ECO:0000259" key="4">
    <source>
        <dbReference type="PROSITE" id="PS51118"/>
    </source>
</evidence>
<organism evidence="5 6">
    <name type="scientific">Actinocorallia aurantiaca</name>
    <dbReference type="NCBI Taxonomy" id="46204"/>
    <lineage>
        <taxon>Bacteria</taxon>
        <taxon>Bacillati</taxon>
        <taxon>Actinomycetota</taxon>
        <taxon>Actinomycetes</taxon>
        <taxon>Streptosporangiales</taxon>
        <taxon>Thermomonosporaceae</taxon>
        <taxon>Actinocorallia</taxon>
    </lineage>
</organism>
<evidence type="ECO:0000256" key="1">
    <source>
        <dbReference type="ARBA" id="ARBA00023015"/>
    </source>
</evidence>
<comment type="caution">
    <text evidence="5">The sequence shown here is derived from an EMBL/GenBank/DDBJ whole genome shotgun (WGS) entry which is preliminary data.</text>
</comment>
<dbReference type="Pfam" id="PF01638">
    <property type="entry name" value="HxlR"/>
    <property type="match status" value="1"/>
</dbReference>
<dbReference type="InterPro" id="IPR036390">
    <property type="entry name" value="WH_DNA-bd_sf"/>
</dbReference>
<dbReference type="PROSITE" id="PS51118">
    <property type="entry name" value="HTH_HXLR"/>
    <property type="match status" value="1"/>
</dbReference>
<dbReference type="Gene3D" id="1.10.10.10">
    <property type="entry name" value="Winged helix-like DNA-binding domain superfamily/Winged helix DNA-binding domain"/>
    <property type="match status" value="1"/>
</dbReference>
<evidence type="ECO:0000313" key="6">
    <source>
        <dbReference type="Proteomes" id="UP001501842"/>
    </source>
</evidence>
<dbReference type="PANTHER" id="PTHR33204">
    <property type="entry name" value="TRANSCRIPTIONAL REGULATOR, MARR FAMILY"/>
    <property type="match status" value="1"/>
</dbReference>
<evidence type="ECO:0000256" key="3">
    <source>
        <dbReference type="ARBA" id="ARBA00023163"/>
    </source>
</evidence>
<dbReference type="Proteomes" id="UP001501842">
    <property type="component" value="Unassembled WGS sequence"/>
</dbReference>
<dbReference type="InterPro" id="IPR036388">
    <property type="entry name" value="WH-like_DNA-bd_sf"/>
</dbReference>
<sequence>MEEGTSEFPGHCGDTDGDYDVLQWDTREDCEVRQILDRVADKWSLLVIALLDRRSLRFTELRRMIDGVSQRMLTRTLRHLERDGLVSRTVQPVVPPRVDYALTPLGATLHETIRSLVTWTEEHQNEIAAARTTYDARIAAEEKAAAAEAVEREAVARDVLSARGTSG</sequence>
<evidence type="ECO:0000313" key="5">
    <source>
        <dbReference type="EMBL" id="GAA2724939.1"/>
    </source>
</evidence>
<proteinExistence type="predicted"/>
<dbReference type="RefSeq" id="WP_344450367.1">
    <property type="nucleotide sequence ID" value="NZ_BAAATZ010000007.1"/>
</dbReference>
<reference evidence="6" key="1">
    <citation type="journal article" date="2019" name="Int. J. Syst. Evol. Microbiol.">
        <title>The Global Catalogue of Microorganisms (GCM) 10K type strain sequencing project: providing services to taxonomists for standard genome sequencing and annotation.</title>
        <authorList>
            <consortium name="The Broad Institute Genomics Platform"/>
            <consortium name="The Broad Institute Genome Sequencing Center for Infectious Disease"/>
            <person name="Wu L."/>
            <person name="Ma J."/>
        </authorList>
    </citation>
    <scope>NUCLEOTIDE SEQUENCE [LARGE SCALE GENOMIC DNA]</scope>
    <source>
        <strain evidence="6">JCM 8201</strain>
    </source>
</reference>
<feature type="domain" description="HTH hxlR-type" evidence="4">
    <location>
        <begin position="30"/>
        <end position="128"/>
    </location>
</feature>
<evidence type="ECO:0000256" key="2">
    <source>
        <dbReference type="ARBA" id="ARBA00023125"/>
    </source>
</evidence>
<protein>
    <recommendedName>
        <fullName evidence="4">HTH hxlR-type domain-containing protein</fullName>
    </recommendedName>
</protein>
<dbReference type="EMBL" id="BAAATZ010000007">
    <property type="protein sequence ID" value="GAA2724939.1"/>
    <property type="molecule type" value="Genomic_DNA"/>
</dbReference>
<keyword evidence="6" id="KW-1185">Reference proteome</keyword>
<accession>A0ABP6GJK4</accession>
<dbReference type="PANTHER" id="PTHR33204:SF39">
    <property type="entry name" value="TRANSCRIPTIONAL REGULATORY PROTEIN"/>
    <property type="match status" value="1"/>
</dbReference>
<name>A0ABP6GJK4_9ACTN</name>